<dbReference type="Proteomes" id="UP000663880">
    <property type="component" value="Unassembled WGS sequence"/>
</dbReference>
<evidence type="ECO:0000313" key="4">
    <source>
        <dbReference type="Proteomes" id="UP000663880"/>
    </source>
</evidence>
<name>A0A821X8A9_9NEOP</name>
<dbReference type="EMBL" id="CAJOBZ010000064">
    <property type="protein sequence ID" value="CAF4936242.1"/>
    <property type="molecule type" value="Genomic_DNA"/>
</dbReference>
<dbReference type="AlphaFoldDB" id="A0A821X8A9"/>
<evidence type="ECO:0000256" key="1">
    <source>
        <dbReference type="SAM" id="MobiDB-lite"/>
    </source>
</evidence>
<evidence type="ECO:0000313" key="3">
    <source>
        <dbReference type="EMBL" id="CAF4936242.1"/>
    </source>
</evidence>
<keyword evidence="2" id="KW-0732">Signal</keyword>
<dbReference type="OrthoDB" id="7467262at2759"/>
<protein>
    <submittedName>
        <fullName evidence="3">Uncharacterized protein</fullName>
    </submittedName>
</protein>
<feature type="chain" id="PRO_5032531980" evidence="2">
    <location>
        <begin position="19"/>
        <end position="160"/>
    </location>
</feature>
<comment type="caution">
    <text evidence="3">The sequence shown here is derived from an EMBL/GenBank/DDBJ whole genome shotgun (WGS) entry which is preliminary data.</text>
</comment>
<sequence length="160" mass="16608">MSRSSLFLVFALVVVALAEDASSAAPSSASPASTATTPMTPATPKTTPKPDKAENIITGLVKAAYDIPKGFFDACSDDFISVAMDSRLAIVFALLVLVASSRNETASEATVPKDYYRPSGTLASVGRMFIDIPLGFVEALKDAAEAIESVAVALVKGVFS</sequence>
<keyword evidence="4" id="KW-1185">Reference proteome</keyword>
<organism evidence="3 4">
    <name type="scientific">Pieris macdunnoughi</name>
    <dbReference type="NCBI Taxonomy" id="345717"/>
    <lineage>
        <taxon>Eukaryota</taxon>
        <taxon>Metazoa</taxon>
        <taxon>Ecdysozoa</taxon>
        <taxon>Arthropoda</taxon>
        <taxon>Hexapoda</taxon>
        <taxon>Insecta</taxon>
        <taxon>Pterygota</taxon>
        <taxon>Neoptera</taxon>
        <taxon>Endopterygota</taxon>
        <taxon>Lepidoptera</taxon>
        <taxon>Glossata</taxon>
        <taxon>Ditrysia</taxon>
        <taxon>Papilionoidea</taxon>
        <taxon>Pieridae</taxon>
        <taxon>Pierinae</taxon>
        <taxon>Pieris</taxon>
    </lineage>
</organism>
<reference evidence="3" key="1">
    <citation type="submission" date="2021-02" db="EMBL/GenBank/DDBJ databases">
        <authorList>
            <person name="Steward A R."/>
        </authorList>
    </citation>
    <scope>NUCLEOTIDE SEQUENCE</scope>
</reference>
<proteinExistence type="predicted"/>
<accession>A0A821X8A9</accession>
<feature type="region of interest" description="Disordered" evidence="1">
    <location>
        <begin position="24"/>
        <end position="51"/>
    </location>
</feature>
<gene>
    <name evidence="3" type="ORF">PMACD_LOCUS14290</name>
</gene>
<evidence type="ECO:0000256" key="2">
    <source>
        <dbReference type="SAM" id="SignalP"/>
    </source>
</evidence>
<feature type="compositionally biased region" description="Low complexity" evidence="1">
    <location>
        <begin position="24"/>
        <end position="46"/>
    </location>
</feature>
<feature type="signal peptide" evidence="2">
    <location>
        <begin position="1"/>
        <end position="18"/>
    </location>
</feature>